<gene>
    <name evidence="1" type="ORF">RM812_34160</name>
</gene>
<proteinExistence type="predicted"/>
<evidence type="ECO:0000313" key="1">
    <source>
        <dbReference type="EMBL" id="MDT0615198.1"/>
    </source>
</evidence>
<reference evidence="1" key="1">
    <citation type="submission" date="2024-05" db="EMBL/GenBank/DDBJ databases">
        <title>30 novel species of actinomycetes from the DSMZ collection.</title>
        <authorList>
            <person name="Nouioui I."/>
        </authorList>
    </citation>
    <scope>NUCLEOTIDE SEQUENCE</scope>
    <source>
        <strain evidence="1">DSM 40712</strain>
    </source>
</reference>
<name>A0ABU3AZ48_9ACTN</name>
<accession>A0ABU3AZ48</accession>
<dbReference type="RefSeq" id="WP_311581989.1">
    <property type="nucleotide sequence ID" value="NZ_JAVRFH010000055.1"/>
</dbReference>
<organism evidence="1 2">
    <name type="scientific">Streptomyces lancefieldiae</name>
    <dbReference type="NCBI Taxonomy" id="3075520"/>
    <lineage>
        <taxon>Bacteria</taxon>
        <taxon>Bacillati</taxon>
        <taxon>Actinomycetota</taxon>
        <taxon>Actinomycetes</taxon>
        <taxon>Kitasatosporales</taxon>
        <taxon>Streptomycetaceae</taxon>
        <taxon>Streptomyces</taxon>
    </lineage>
</organism>
<dbReference type="Proteomes" id="UP001180724">
    <property type="component" value="Unassembled WGS sequence"/>
</dbReference>
<comment type="caution">
    <text evidence="1">The sequence shown here is derived from an EMBL/GenBank/DDBJ whole genome shotgun (WGS) entry which is preliminary data.</text>
</comment>
<protein>
    <submittedName>
        <fullName evidence="1">Secondary metabolite protein</fullName>
    </submittedName>
</protein>
<keyword evidence="2" id="KW-1185">Reference proteome</keyword>
<sequence length="190" mass="21260">MFLRRKRENDARLREMSAHELRLRRTAVRALEDVPIPHPFDIASFCEALSVKRGRKMVLRELPDDNGLNAPCGLWIAYADEDHIWHVRATSQRHRTQVILHEVGHMLLNHSGGSGLSALLAALPTGISPARVRAVFGRTDYSTDQEHDAELTASILAELVETLPAAPASDLHGMLARVDATMIHPRRDCR</sequence>
<evidence type="ECO:0000313" key="2">
    <source>
        <dbReference type="Proteomes" id="UP001180724"/>
    </source>
</evidence>
<dbReference type="EMBL" id="JAVRFH010000055">
    <property type="protein sequence ID" value="MDT0615198.1"/>
    <property type="molecule type" value="Genomic_DNA"/>
</dbReference>